<dbReference type="RefSeq" id="WP_015230812.1">
    <property type="nucleotide sequence ID" value="NC_019780.1"/>
</dbReference>
<dbReference type="Proteomes" id="UP000010482">
    <property type="component" value="Chromosome"/>
</dbReference>
<proteinExistence type="predicted"/>
<dbReference type="OrthoDB" id="417618at2"/>
<dbReference type="InterPro" id="IPR036269">
    <property type="entry name" value="Rho_N_sf"/>
</dbReference>
<dbReference type="KEGG" id="dsl:Dacsa_3329"/>
<evidence type="ECO:0000313" key="3">
    <source>
        <dbReference type="Proteomes" id="UP000010482"/>
    </source>
</evidence>
<dbReference type="AlphaFoldDB" id="K9YY12"/>
<dbReference type="Pfam" id="PF16258">
    <property type="entry name" value="DUF4912"/>
    <property type="match status" value="1"/>
</dbReference>
<dbReference type="SUPFAM" id="SSF68912">
    <property type="entry name" value="Rho N-terminal domain-like"/>
    <property type="match status" value="1"/>
</dbReference>
<dbReference type="HOGENOM" id="CLU_022760_0_0_3"/>
<dbReference type="PATRIC" id="fig|13035.3.peg.3773"/>
<dbReference type="InterPro" id="IPR032585">
    <property type="entry name" value="DUF4912"/>
</dbReference>
<evidence type="ECO:0000313" key="2">
    <source>
        <dbReference type="EMBL" id="AFZ51836.1"/>
    </source>
</evidence>
<gene>
    <name evidence="2" type="ORF">Dacsa_3329</name>
</gene>
<dbReference type="SMART" id="SM00959">
    <property type="entry name" value="Rho_N"/>
    <property type="match status" value="1"/>
</dbReference>
<feature type="domain" description="Rho termination factor-like N-terminal" evidence="1">
    <location>
        <begin position="7"/>
        <end position="49"/>
    </location>
</feature>
<organism evidence="2 3">
    <name type="scientific">Dactylococcopsis salina (strain PCC 8305)</name>
    <name type="common">Myxobactron salinum</name>
    <dbReference type="NCBI Taxonomy" id="13035"/>
    <lineage>
        <taxon>Bacteria</taxon>
        <taxon>Bacillati</taxon>
        <taxon>Cyanobacteriota</taxon>
        <taxon>Cyanophyceae</taxon>
        <taxon>Nodosilineales</taxon>
        <taxon>Cymatolegaceae</taxon>
        <taxon>Dactylococcopsis</taxon>
    </lineage>
</organism>
<reference evidence="2" key="1">
    <citation type="submission" date="2012-04" db="EMBL/GenBank/DDBJ databases">
        <title>Finished genome of Dactylococcopsis salina PCC 8305.</title>
        <authorList>
            <consortium name="US DOE Joint Genome Institute"/>
            <person name="Gugger M."/>
            <person name="Coursin T."/>
            <person name="Rippka R."/>
            <person name="Tandeau De Marsac N."/>
            <person name="Huntemann M."/>
            <person name="Wei C.-L."/>
            <person name="Han J."/>
            <person name="Detter J.C."/>
            <person name="Han C."/>
            <person name="Tapia R."/>
            <person name="Daligault H."/>
            <person name="Chen A."/>
            <person name="Krypides N."/>
            <person name="Mavromatis K."/>
            <person name="Markowitz V."/>
            <person name="Szeto E."/>
            <person name="Ivanova N."/>
            <person name="Ovchinnikova G."/>
            <person name="Pagani I."/>
            <person name="Pati A."/>
            <person name="Goodwin L."/>
            <person name="Peters L."/>
            <person name="Pitluck S."/>
            <person name="Woyke T."/>
            <person name="Kerfeld C."/>
        </authorList>
    </citation>
    <scope>NUCLEOTIDE SEQUENCE [LARGE SCALE GENOMIC DNA]</scope>
    <source>
        <strain evidence="2">PCC 8305</strain>
    </source>
</reference>
<accession>K9YY12</accession>
<dbReference type="STRING" id="13035.Dacsa_3329"/>
<dbReference type="EMBL" id="CP003944">
    <property type="protein sequence ID" value="AFZ51836.1"/>
    <property type="molecule type" value="Genomic_DNA"/>
</dbReference>
<dbReference type="GO" id="GO:0006353">
    <property type="term" value="P:DNA-templated transcription termination"/>
    <property type="evidence" value="ECO:0007669"/>
    <property type="project" value="InterPro"/>
</dbReference>
<dbReference type="InterPro" id="IPR011112">
    <property type="entry name" value="Rho-like_N"/>
</dbReference>
<dbReference type="eggNOG" id="COG3330">
    <property type="taxonomic scope" value="Bacteria"/>
</dbReference>
<evidence type="ECO:0000259" key="1">
    <source>
        <dbReference type="SMART" id="SM00959"/>
    </source>
</evidence>
<name>K9YY12_DACS8</name>
<dbReference type="Pfam" id="PF07498">
    <property type="entry name" value="Rho_N"/>
    <property type="match status" value="1"/>
</dbReference>
<dbReference type="Gene3D" id="1.10.720.10">
    <property type="match status" value="1"/>
</dbReference>
<keyword evidence="3" id="KW-1185">Reference proteome</keyword>
<sequence length="402" mass="45050">MAKARPPLKEMTLRQLRKVASEYNISRYSRMRKSQLLEAILSIEQQSQHSTDPIPASETQEAMEAAKFELGTSENTITDDDLASVDEGLPELPGGYGKSRIVIMPRDPEWSYVYWDVPNEHKEALRRQGGQQLVLRLYDVTQGEMETQTPKGVQEYPVDELAREWYVPIPVSDRDYLCEIGYRCSDGTWLLLARSAPVHTPPVYPSDWIEDHFIEVSWEEDLEAIPEEELALPEPKEAQKSGQGLAERNQKIYEEIFEMSDPLEGERMAGSFYNSRPPSVTSSYVFPSGAGLWATPETTDGEGFVPSWEGIPPALSLVGETELMISGATESGATLVVGEQRIQTSADGKFNFQVSFANDALESPMIAYSAEGKPIFSLEMKFTKHATRLDRPVTGKTVLQWS</sequence>
<protein>
    <recommendedName>
        <fullName evidence="1">Rho termination factor-like N-terminal domain-containing protein</fullName>
    </recommendedName>
</protein>